<accession>A0A6A5V001</accession>
<evidence type="ECO:0000313" key="3">
    <source>
        <dbReference type="Proteomes" id="UP000800036"/>
    </source>
</evidence>
<dbReference type="EMBL" id="ML976704">
    <property type="protein sequence ID" value="KAF1969990.1"/>
    <property type="molecule type" value="Genomic_DNA"/>
</dbReference>
<proteinExistence type="predicted"/>
<feature type="region of interest" description="Disordered" evidence="1">
    <location>
        <begin position="53"/>
        <end position="82"/>
    </location>
</feature>
<protein>
    <submittedName>
        <fullName evidence="2">Uncharacterized protein</fullName>
    </submittedName>
</protein>
<dbReference type="AlphaFoldDB" id="A0A6A5V001"/>
<sequence length="82" mass="9448">MTYDFSTLNCLYRGFLNSSFHLARYGGALPARYFFLLRLSILHQSTTRIQMRGHGTNADGLYDFKKHNGRGDTDEDTSHEQD</sequence>
<dbReference type="Proteomes" id="UP000800036">
    <property type="component" value="Unassembled WGS sequence"/>
</dbReference>
<name>A0A6A5V001_9PLEO</name>
<feature type="compositionally biased region" description="Basic and acidic residues" evidence="1">
    <location>
        <begin position="62"/>
        <end position="82"/>
    </location>
</feature>
<evidence type="ECO:0000313" key="2">
    <source>
        <dbReference type="EMBL" id="KAF1969990.1"/>
    </source>
</evidence>
<evidence type="ECO:0000256" key="1">
    <source>
        <dbReference type="SAM" id="MobiDB-lite"/>
    </source>
</evidence>
<organism evidence="2 3">
    <name type="scientific">Bimuria novae-zelandiae CBS 107.79</name>
    <dbReference type="NCBI Taxonomy" id="1447943"/>
    <lineage>
        <taxon>Eukaryota</taxon>
        <taxon>Fungi</taxon>
        <taxon>Dikarya</taxon>
        <taxon>Ascomycota</taxon>
        <taxon>Pezizomycotina</taxon>
        <taxon>Dothideomycetes</taxon>
        <taxon>Pleosporomycetidae</taxon>
        <taxon>Pleosporales</taxon>
        <taxon>Massarineae</taxon>
        <taxon>Didymosphaeriaceae</taxon>
        <taxon>Bimuria</taxon>
    </lineage>
</organism>
<reference evidence="2" key="1">
    <citation type="journal article" date="2020" name="Stud. Mycol.">
        <title>101 Dothideomycetes genomes: a test case for predicting lifestyles and emergence of pathogens.</title>
        <authorList>
            <person name="Haridas S."/>
            <person name="Albert R."/>
            <person name="Binder M."/>
            <person name="Bloem J."/>
            <person name="Labutti K."/>
            <person name="Salamov A."/>
            <person name="Andreopoulos B."/>
            <person name="Baker S."/>
            <person name="Barry K."/>
            <person name="Bills G."/>
            <person name="Bluhm B."/>
            <person name="Cannon C."/>
            <person name="Castanera R."/>
            <person name="Culley D."/>
            <person name="Daum C."/>
            <person name="Ezra D."/>
            <person name="Gonzalez J."/>
            <person name="Henrissat B."/>
            <person name="Kuo A."/>
            <person name="Liang C."/>
            <person name="Lipzen A."/>
            <person name="Lutzoni F."/>
            <person name="Magnuson J."/>
            <person name="Mondo S."/>
            <person name="Nolan M."/>
            <person name="Ohm R."/>
            <person name="Pangilinan J."/>
            <person name="Park H.-J."/>
            <person name="Ramirez L."/>
            <person name="Alfaro M."/>
            <person name="Sun H."/>
            <person name="Tritt A."/>
            <person name="Yoshinaga Y."/>
            <person name="Zwiers L.-H."/>
            <person name="Turgeon B."/>
            <person name="Goodwin S."/>
            <person name="Spatafora J."/>
            <person name="Crous P."/>
            <person name="Grigoriev I."/>
        </authorList>
    </citation>
    <scope>NUCLEOTIDE SEQUENCE</scope>
    <source>
        <strain evidence="2">CBS 107.79</strain>
    </source>
</reference>
<keyword evidence="3" id="KW-1185">Reference proteome</keyword>
<gene>
    <name evidence="2" type="ORF">BU23DRAFT_557162</name>
</gene>